<dbReference type="GO" id="GO:0016765">
    <property type="term" value="F:transferase activity, transferring alkyl or aryl (other than methyl) groups"/>
    <property type="evidence" value="ECO:0007669"/>
    <property type="project" value="InterPro"/>
</dbReference>
<feature type="transmembrane region" description="Helical" evidence="5">
    <location>
        <begin position="261"/>
        <end position="282"/>
    </location>
</feature>
<protein>
    <submittedName>
        <fullName evidence="6">UbiA family prenyltransferase</fullName>
    </submittedName>
</protein>
<name>A0A9X2XW77_9BACT</name>
<feature type="transmembrane region" description="Helical" evidence="5">
    <location>
        <begin position="12"/>
        <end position="34"/>
    </location>
</feature>
<sequence>MVRVLKASFDFFVFSSLYIAFCAVIMVWQSFYIFHLPVHYDFIFFVFAGSLCSYSFHWYLTPAAFGGSYRTNWSVRNKWLHLSLFLVSLVASVYYVWQLREHWQWLLATAFITFLYSAPKMPFQPSLFLRRIAIAKTIFLAYAWTHITAFLPLELYDHSWSNSQLTFVVNRFYLIYPICILFDYRDREEDRKAGIRSMITQFDERGVDIVFWGSMIAFFMTGILMYFQGISLPYATALIIPGILVAILYQPSKRNISDYFYYFILDGLMMLSALLLPLAKYFSS</sequence>
<comment type="subcellular location">
    <subcellularLocation>
        <location evidence="1">Membrane</location>
        <topology evidence="1">Multi-pass membrane protein</topology>
    </subcellularLocation>
</comment>
<evidence type="ECO:0000313" key="7">
    <source>
        <dbReference type="Proteomes" id="UP001155483"/>
    </source>
</evidence>
<organism evidence="6 7">
    <name type="scientific">Paraflavisolibacter caeni</name>
    <dbReference type="NCBI Taxonomy" id="2982496"/>
    <lineage>
        <taxon>Bacteria</taxon>
        <taxon>Pseudomonadati</taxon>
        <taxon>Bacteroidota</taxon>
        <taxon>Chitinophagia</taxon>
        <taxon>Chitinophagales</taxon>
        <taxon>Chitinophagaceae</taxon>
        <taxon>Paraflavisolibacter</taxon>
    </lineage>
</organism>
<evidence type="ECO:0000256" key="1">
    <source>
        <dbReference type="ARBA" id="ARBA00004141"/>
    </source>
</evidence>
<evidence type="ECO:0000256" key="2">
    <source>
        <dbReference type="ARBA" id="ARBA00022692"/>
    </source>
</evidence>
<dbReference type="AlphaFoldDB" id="A0A9X2XW77"/>
<keyword evidence="2 5" id="KW-0812">Transmembrane</keyword>
<dbReference type="EMBL" id="JAOTIF010000013">
    <property type="protein sequence ID" value="MCU7550534.1"/>
    <property type="molecule type" value="Genomic_DNA"/>
</dbReference>
<dbReference type="GO" id="GO:0016020">
    <property type="term" value="C:membrane"/>
    <property type="evidence" value="ECO:0007669"/>
    <property type="project" value="UniProtKB-SubCell"/>
</dbReference>
<feature type="transmembrane region" description="Helical" evidence="5">
    <location>
        <begin position="40"/>
        <end position="59"/>
    </location>
</feature>
<feature type="transmembrane region" description="Helical" evidence="5">
    <location>
        <begin position="79"/>
        <end position="97"/>
    </location>
</feature>
<keyword evidence="4 5" id="KW-0472">Membrane</keyword>
<evidence type="ECO:0000313" key="6">
    <source>
        <dbReference type="EMBL" id="MCU7550534.1"/>
    </source>
</evidence>
<feature type="transmembrane region" description="Helical" evidence="5">
    <location>
        <begin position="205"/>
        <end position="226"/>
    </location>
</feature>
<dbReference type="Gene3D" id="1.20.120.1780">
    <property type="entry name" value="UbiA prenyltransferase"/>
    <property type="match status" value="1"/>
</dbReference>
<dbReference type="Proteomes" id="UP001155483">
    <property type="component" value="Unassembled WGS sequence"/>
</dbReference>
<dbReference type="RefSeq" id="WP_279297974.1">
    <property type="nucleotide sequence ID" value="NZ_JAOTIF010000013.1"/>
</dbReference>
<dbReference type="InterPro" id="IPR000537">
    <property type="entry name" value="UbiA_prenyltransferase"/>
</dbReference>
<dbReference type="Pfam" id="PF01040">
    <property type="entry name" value="UbiA"/>
    <property type="match status" value="1"/>
</dbReference>
<evidence type="ECO:0000256" key="4">
    <source>
        <dbReference type="ARBA" id="ARBA00023136"/>
    </source>
</evidence>
<comment type="caution">
    <text evidence="6">The sequence shown here is derived from an EMBL/GenBank/DDBJ whole genome shotgun (WGS) entry which is preliminary data.</text>
</comment>
<evidence type="ECO:0000256" key="3">
    <source>
        <dbReference type="ARBA" id="ARBA00022989"/>
    </source>
</evidence>
<reference evidence="6" key="1">
    <citation type="submission" date="2022-09" db="EMBL/GenBank/DDBJ databases">
        <authorList>
            <person name="Yuan C."/>
            <person name="Ke Z."/>
        </authorList>
    </citation>
    <scope>NUCLEOTIDE SEQUENCE</scope>
    <source>
        <strain evidence="6">LB-8</strain>
    </source>
</reference>
<keyword evidence="3 5" id="KW-1133">Transmembrane helix</keyword>
<feature type="transmembrane region" description="Helical" evidence="5">
    <location>
        <begin position="165"/>
        <end position="184"/>
    </location>
</feature>
<evidence type="ECO:0000256" key="5">
    <source>
        <dbReference type="SAM" id="Phobius"/>
    </source>
</evidence>
<feature type="transmembrane region" description="Helical" evidence="5">
    <location>
        <begin position="133"/>
        <end position="153"/>
    </location>
</feature>
<reference evidence="6" key="2">
    <citation type="submission" date="2023-04" db="EMBL/GenBank/DDBJ databases">
        <title>Paracnuella aquatica gen. nov., sp. nov., a member of the family Chitinophagaceae isolated from a hot spring.</title>
        <authorList>
            <person name="Wang C."/>
        </authorList>
    </citation>
    <scope>NUCLEOTIDE SEQUENCE</scope>
    <source>
        <strain evidence="6">LB-8</strain>
    </source>
</reference>
<keyword evidence="7" id="KW-1185">Reference proteome</keyword>
<gene>
    <name evidence="6" type="ORF">OCK74_15555</name>
</gene>
<accession>A0A9X2XW77</accession>
<proteinExistence type="predicted"/>
<feature type="transmembrane region" description="Helical" evidence="5">
    <location>
        <begin position="232"/>
        <end position="249"/>
    </location>
</feature>
<feature type="transmembrane region" description="Helical" evidence="5">
    <location>
        <begin position="103"/>
        <end position="121"/>
    </location>
</feature>